<dbReference type="RefSeq" id="WP_189582839.1">
    <property type="nucleotide sequence ID" value="NZ_BMYF01000015.1"/>
</dbReference>
<dbReference type="Gene3D" id="3.40.50.1010">
    <property type="entry name" value="5'-nuclease"/>
    <property type="match status" value="1"/>
</dbReference>
<evidence type="ECO:0000313" key="2">
    <source>
        <dbReference type="Proteomes" id="UP000642809"/>
    </source>
</evidence>
<organism evidence="1 2">
    <name type="scientific">Mongoliitalea lutea</name>
    <dbReference type="NCBI Taxonomy" id="849756"/>
    <lineage>
        <taxon>Bacteria</taxon>
        <taxon>Pseudomonadati</taxon>
        <taxon>Bacteroidota</taxon>
        <taxon>Cytophagia</taxon>
        <taxon>Cytophagales</taxon>
        <taxon>Cyclobacteriaceae</taxon>
        <taxon>Mongoliitalea</taxon>
    </lineage>
</organism>
<evidence type="ECO:0008006" key="3">
    <source>
        <dbReference type="Google" id="ProtNLM"/>
    </source>
</evidence>
<evidence type="ECO:0000313" key="1">
    <source>
        <dbReference type="EMBL" id="GHB42412.1"/>
    </source>
</evidence>
<reference evidence="1" key="1">
    <citation type="journal article" date="2014" name="Int. J. Syst. Evol. Microbiol.">
        <title>Complete genome sequence of Corynebacterium casei LMG S-19264T (=DSM 44701T), isolated from a smear-ripened cheese.</title>
        <authorList>
            <consortium name="US DOE Joint Genome Institute (JGI-PGF)"/>
            <person name="Walter F."/>
            <person name="Albersmeier A."/>
            <person name="Kalinowski J."/>
            <person name="Ruckert C."/>
        </authorList>
    </citation>
    <scope>NUCLEOTIDE SEQUENCE</scope>
    <source>
        <strain evidence="1">KCTC 23224</strain>
    </source>
</reference>
<proteinExistence type="predicted"/>
<dbReference type="Proteomes" id="UP000642809">
    <property type="component" value="Unassembled WGS sequence"/>
</dbReference>
<protein>
    <recommendedName>
        <fullName evidence="3">tRNA(fMet)-specific endonuclease VapC</fullName>
    </recommendedName>
</protein>
<dbReference type="AlphaFoldDB" id="A0A8J3CX43"/>
<keyword evidence="2" id="KW-1185">Reference proteome</keyword>
<reference evidence="1" key="2">
    <citation type="submission" date="2020-09" db="EMBL/GenBank/DDBJ databases">
        <authorList>
            <person name="Sun Q."/>
            <person name="Kim S."/>
        </authorList>
    </citation>
    <scope>NUCLEOTIDE SEQUENCE</scope>
    <source>
        <strain evidence="1">KCTC 23224</strain>
    </source>
</reference>
<name>A0A8J3CX43_9BACT</name>
<sequence length="54" mass="6400">MQYLLRQEGTPMHDEFDLIIGVTALANEMILVTDNVKDFRHLKNLKLENWTQKK</sequence>
<comment type="caution">
    <text evidence="1">The sequence shown here is derived from an EMBL/GenBank/DDBJ whole genome shotgun (WGS) entry which is preliminary data.</text>
</comment>
<dbReference type="SUPFAM" id="SSF88723">
    <property type="entry name" value="PIN domain-like"/>
    <property type="match status" value="1"/>
</dbReference>
<gene>
    <name evidence="1" type="ORF">GCM10008106_24230</name>
</gene>
<dbReference type="EMBL" id="BMYF01000015">
    <property type="protein sequence ID" value="GHB42412.1"/>
    <property type="molecule type" value="Genomic_DNA"/>
</dbReference>
<accession>A0A8J3CX43</accession>
<dbReference type="InterPro" id="IPR029060">
    <property type="entry name" value="PIN-like_dom_sf"/>
</dbReference>